<dbReference type="EMBL" id="EQ999978">
    <property type="protein sequence ID" value="OAT01898.1"/>
    <property type="molecule type" value="Genomic_DNA"/>
</dbReference>
<organism evidence="1 2">
    <name type="scientific">Ajellomyces dermatitidis (strain ER-3 / ATCC MYA-2586)</name>
    <name type="common">Blastomyces dermatitidis</name>
    <dbReference type="NCBI Taxonomy" id="559297"/>
    <lineage>
        <taxon>Eukaryota</taxon>
        <taxon>Fungi</taxon>
        <taxon>Dikarya</taxon>
        <taxon>Ascomycota</taxon>
        <taxon>Pezizomycotina</taxon>
        <taxon>Eurotiomycetes</taxon>
        <taxon>Eurotiomycetidae</taxon>
        <taxon>Onygenales</taxon>
        <taxon>Ajellomycetaceae</taxon>
        <taxon>Blastomyces</taxon>
    </lineage>
</organism>
<dbReference type="RefSeq" id="XP_045281625.1">
    <property type="nucleotide sequence ID" value="XM_045426417.1"/>
</dbReference>
<evidence type="ECO:0000313" key="2">
    <source>
        <dbReference type="Proteomes" id="UP000002039"/>
    </source>
</evidence>
<dbReference type="GeneID" id="69032166"/>
<evidence type="ECO:0000313" key="1">
    <source>
        <dbReference type="EMBL" id="OAT01898.1"/>
    </source>
</evidence>
<proteinExistence type="predicted"/>
<name>A0ABX2VXM6_AJEDR</name>
<accession>A0ABX2VXM6</accession>
<keyword evidence="2" id="KW-1185">Reference proteome</keyword>
<reference evidence="2" key="1">
    <citation type="journal article" date="2015" name="PLoS Genet.">
        <title>The dynamic genome and transcriptome of the human fungal pathogen Blastomyces and close relative Emmonsia.</title>
        <authorList>
            <person name="Munoz J.F."/>
            <person name="Gauthier G.M."/>
            <person name="Desjardins C.A."/>
            <person name="Gallo J.E."/>
            <person name="Holder J."/>
            <person name="Sullivan T.D."/>
            <person name="Marty A.J."/>
            <person name="Carmen J.C."/>
            <person name="Chen Z."/>
            <person name="Ding L."/>
            <person name="Gujja S."/>
            <person name="Magrini V."/>
            <person name="Misas E."/>
            <person name="Mitreva M."/>
            <person name="Priest M."/>
            <person name="Saif S."/>
            <person name="Whiston E.A."/>
            <person name="Young S."/>
            <person name="Zeng Q."/>
            <person name="Goldman W.E."/>
            <person name="Mardis E.R."/>
            <person name="Taylor J.W."/>
            <person name="McEwen J.G."/>
            <person name="Clay O.K."/>
            <person name="Klein B.S."/>
            <person name="Cuomo C.A."/>
        </authorList>
    </citation>
    <scope>NUCLEOTIDE SEQUENCE [LARGE SCALE GENOMIC DNA]</scope>
    <source>
        <strain evidence="2">ER-3 / ATCC MYA-2586</strain>
    </source>
</reference>
<sequence>MQGTTLDVWFFMHISAMPGPRSEIAGARNRPILAKVGGFKRENVRERQERKITKGEINKSAHQARPTCVFRIPFIPCFGIATILTRTVHDAIFLQELLKSRKGNINITVLEGVR</sequence>
<dbReference type="Proteomes" id="UP000002039">
    <property type="component" value="Unassembled WGS sequence"/>
</dbReference>
<gene>
    <name evidence="1" type="ORF">BDCG_17274</name>
</gene>
<protein>
    <submittedName>
        <fullName evidence="1">Uncharacterized protein</fullName>
    </submittedName>
</protein>